<feature type="signal peptide" evidence="1">
    <location>
        <begin position="1"/>
        <end position="19"/>
    </location>
</feature>
<feature type="chain" id="PRO_5025465705" description="SnoaL-like domain-containing protein" evidence="1">
    <location>
        <begin position="20"/>
        <end position="163"/>
    </location>
</feature>
<reference evidence="2" key="1">
    <citation type="journal article" date="2020" name="Stud. Mycol.">
        <title>101 Dothideomycetes genomes: a test case for predicting lifestyles and emergence of pathogens.</title>
        <authorList>
            <person name="Haridas S."/>
            <person name="Albert R."/>
            <person name="Binder M."/>
            <person name="Bloem J."/>
            <person name="Labutti K."/>
            <person name="Salamov A."/>
            <person name="Andreopoulos B."/>
            <person name="Baker S."/>
            <person name="Barry K."/>
            <person name="Bills G."/>
            <person name="Bluhm B."/>
            <person name="Cannon C."/>
            <person name="Castanera R."/>
            <person name="Culley D."/>
            <person name="Daum C."/>
            <person name="Ezra D."/>
            <person name="Gonzalez J."/>
            <person name="Henrissat B."/>
            <person name="Kuo A."/>
            <person name="Liang C."/>
            <person name="Lipzen A."/>
            <person name="Lutzoni F."/>
            <person name="Magnuson J."/>
            <person name="Mondo S."/>
            <person name="Nolan M."/>
            <person name="Ohm R."/>
            <person name="Pangilinan J."/>
            <person name="Park H.-J."/>
            <person name="Ramirez L."/>
            <person name="Alfaro M."/>
            <person name="Sun H."/>
            <person name="Tritt A."/>
            <person name="Yoshinaga Y."/>
            <person name="Zwiers L.-H."/>
            <person name="Turgeon B."/>
            <person name="Goodwin S."/>
            <person name="Spatafora J."/>
            <person name="Crous P."/>
            <person name="Grigoriev I."/>
        </authorList>
    </citation>
    <scope>NUCLEOTIDE SEQUENCE</scope>
    <source>
        <strain evidence="2">CBS 115976</strain>
    </source>
</reference>
<sequence>MLFRPILAIAASFITLTSAWYCGSDNQGDIDQDARTQLFKAFQLELFSGDVSDAFAKYVSTDLIEHTSSANSFGSDVGFLSALFPTVDISTVGNDLTGCFRRDDGAPICTSHYKATPKAGVQGFIQNVTAISDYYRYDGTCIVEHWDSTMTASATTSNPAFPG</sequence>
<organism evidence="2 3">
    <name type="scientific">Microthyrium microscopicum</name>
    <dbReference type="NCBI Taxonomy" id="703497"/>
    <lineage>
        <taxon>Eukaryota</taxon>
        <taxon>Fungi</taxon>
        <taxon>Dikarya</taxon>
        <taxon>Ascomycota</taxon>
        <taxon>Pezizomycotina</taxon>
        <taxon>Dothideomycetes</taxon>
        <taxon>Dothideomycetes incertae sedis</taxon>
        <taxon>Microthyriales</taxon>
        <taxon>Microthyriaceae</taxon>
        <taxon>Microthyrium</taxon>
    </lineage>
</organism>
<proteinExistence type="predicted"/>
<evidence type="ECO:0000313" key="3">
    <source>
        <dbReference type="Proteomes" id="UP000799302"/>
    </source>
</evidence>
<keyword evidence="3" id="KW-1185">Reference proteome</keyword>
<accession>A0A6A6UI08</accession>
<keyword evidence="1" id="KW-0732">Signal</keyword>
<dbReference type="OrthoDB" id="2820488at2759"/>
<dbReference type="Gene3D" id="3.10.450.50">
    <property type="match status" value="1"/>
</dbReference>
<protein>
    <recommendedName>
        <fullName evidence="4">SnoaL-like domain-containing protein</fullName>
    </recommendedName>
</protein>
<name>A0A6A6UI08_9PEZI</name>
<evidence type="ECO:0000313" key="2">
    <source>
        <dbReference type="EMBL" id="KAF2671430.1"/>
    </source>
</evidence>
<dbReference type="EMBL" id="MU004233">
    <property type="protein sequence ID" value="KAF2671430.1"/>
    <property type="molecule type" value="Genomic_DNA"/>
</dbReference>
<dbReference type="AlphaFoldDB" id="A0A6A6UI08"/>
<evidence type="ECO:0008006" key="4">
    <source>
        <dbReference type="Google" id="ProtNLM"/>
    </source>
</evidence>
<evidence type="ECO:0000256" key="1">
    <source>
        <dbReference type="SAM" id="SignalP"/>
    </source>
</evidence>
<gene>
    <name evidence="2" type="ORF">BT63DRAFT_477915</name>
</gene>
<dbReference type="Proteomes" id="UP000799302">
    <property type="component" value="Unassembled WGS sequence"/>
</dbReference>